<dbReference type="EMBL" id="BART01005888">
    <property type="protein sequence ID" value="GAG54847.1"/>
    <property type="molecule type" value="Genomic_DNA"/>
</dbReference>
<feature type="domain" description="FAD/NAD(P)-binding" evidence="3">
    <location>
        <begin position="3"/>
        <end position="140"/>
    </location>
</feature>
<accession>X0Z915</accession>
<dbReference type="AlphaFoldDB" id="X0Z915"/>
<protein>
    <recommendedName>
        <fullName evidence="3">FAD/NAD(P)-binding domain-containing protein</fullName>
    </recommendedName>
</protein>
<evidence type="ECO:0000313" key="4">
    <source>
        <dbReference type="EMBL" id="GAG54847.1"/>
    </source>
</evidence>
<evidence type="ECO:0000256" key="1">
    <source>
        <dbReference type="ARBA" id="ARBA00022630"/>
    </source>
</evidence>
<dbReference type="PRINTS" id="PR00469">
    <property type="entry name" value="PNDRDTASEII"/>
</dbReference>
<name>X0Z915_9ZZZZ</name>
<organism evidence="4">
    <name type="scientific">marine sediment metagenome</name>
    <dbReference type="NCBI Taxonomy" id="412755"/>
    <lineage>
        <taxon>unclassified sequences</taxon>
        <taxon>metagenomes</taxon>
        <taxon>ecological metagenomes</taxon>
    </lineage>
</organism>
<evidence type="ECO:0000259" key="3">
    <source>
        <dbReference type="Pfam" id="PF07992"/>
    </source>
</evidence>
<dbReference type="SUPFAM" id="SSF51971">
    <property type="entry name" value="Nucleotide-binding domain"/>
    <property type="match status" value="1"/>
</dbReference>
<keyword evidence="1" id="KW-0285">Flavoprotein</keyword>
<sequence>MHDLIIIGAGPAGITAGIYAGRYKLNILILTQTIGGTANEAFKIENFPGFESISGVKLMKKFKESLDYLKVPVITGVEVEKIKKFKDGFEVFTNDGKKHRTKTLILAIGTQVRKLGLHNEKKFLGRGLTYCATCDAPLFKDRNGLTLWLFLCLWPQKHTHVSAGQHYKQRKEQGHFGRRFCLLNKLWIYPLRLIANQLLFVLGHQISERRFELYCRRKQDKTFPVF</sequence>
<reference evidence="4" key="1">
    <citation type="journal article" date="2014" name="Front. Microbiol.">
        <title>High frequency of phylogenetically diverse reductive dehalogenase-homologous genes in deep subseafloor sedimentary metagenomes.</title>
        <authorList>
            <person name="Kawai M."/>
            <person name="Futagami T."/>
            <person name="Toyoda A."/>
            <person name="Takaki Y."/>
            <person name="Nishi S."/>
            <person name="Hori S."/>
            <person name="Arai W."/>
            <person name="Tsubouchi T."/>
            <person name="Morono Y."/>
            <person name="Uchiyama I."/>
            <person name="Ito T."/>
            <person name="Fujiyama A."/>
            <person name="Inagaki F."/>
            <person name="Takami H."/>
        </authorList>
    </citation>
    <scope>NUCLEOTIDE SEQUENCE</scope>
    <source>
        <strain evidence="4">Expedition CK06-06</strain>
    </source>
</reference>
<dbReference type="PANTHER" id="PTHR48105">
    <property type="entry name" value="THIOREDOXIN REDUCTASE 1-RELATED-RELATED"/>
    <property type="match status" value="1"/>
</dbReference>
<dbReference type="InterPro" id="IPR036188">
    <property type="entry name" value="FAD/NAD-bd_sf"/>
</dbReference>
<dbReference type="PRINTS" id="PR00368">
    <property type="entry name" value="FADPNR"/>
</dbReference>
<proteinExistence type="predicted"/>
<dbReference type="InterPro" id="IPR023753">
    <property type="entry name" value="FAD/NAD-binding_dom"/>
</dbReference>
<dbReference type="InterPro" id="IPR050097">
    <property type="entry name" value="Ferredoxin-NADP_redctase_2"/>
</dbReference>
<dbReference type="Gene3D" id="3.50.50.60">
    <property type="entry name" value="FAD/NAD(P)-binding domain"/>
    <property type="match status" value="2"/>
</dbReference>
<dbReference type="GO" id="GO:0016491">
    <property type="term" value="F:oxidoreductase activity"/>
    <property type="evidence" value="ECO:0007669"/>
    <property type="project" value="UniProtKB-KW"/>
</dbReference>
<gene>
    <name evidence="4" type="ORF">S01H4_13357</name>
</gene>
<keyword evidence="2" id="KW-0560">Oxidoreductase</keyword>
<comment type="caution">
    <text evidence="4">The sequence shown here is derived from an EMBL/GenBank/DDBJ whole genome shotgun (WGS) entry which is preliminary data.</text>
</comment>
<dbReference type="Pfam" id="PF07992">
    <property type="entry name" value="Pyr_redox_2"/>
    <property type="match status" value="1"/>
</dbReference>
<evidence type="ECO:0000256" key="2">
    <source>
        <dbReference type="ARBA" id="ARBA00023002"/>
    </source>
</evidence>